<organism evidence="1 2">
    <name type="scientific">Methylopila henanensis</name>
    <dbReference type="NCBI Taxonomy" id="873516"/>
    <lineage>
        <taxon>Bacteria</taxon>
        <taxon>Pseudomonadati</taxon>
        <taxon>Pseudomonadota</taxon>
        <taxon>Alphaproteobacteria</taxon>
        <taxon>Hyphomicrobiales</taxon>
        <taxon>Methylopilaceae</taxon>
        <taxon>Methylopila</taxon>
    </lineage>
</organism>
<dbReference type="RefSeq" id="WP_378799540.1">
    <property type="nucleotide sequence ID" value="NZ_JBHUER010000007.1"/>
</dbReference>
<accession>A0ABW4K6M7</accession>
<dbReference type="SUPFAM" id="SSF48371">
    <property type="entry name" value="ARM repeat"/>
    <property type="match status" value="1"/>
</dbReference>
<reference evidence="2" key="1">
    <citation type="journal article" date="2019" name="Int. J. Syst. Evol. Microbiol.">
        <title>The Global Catalogue of Microorganisms (GCM) 10K type strain sequencing project: providing services to taxonomists for standard genome sequencing and annotation.</title>
        <authorList>
            <consortium name="The Broad Institute Genomics Platform"/>
            <consortium name="The Broad Institute Genome Sequencing Center for Infectious Disease"/>
            <person name="Wu L."/>
            <person name="Ma J."/>
        </authorList>
    </citation>
    <scope>NUCLEOTIDE SEQUENCE [LARGE SCALE GENOMIC DNA]</scope>
    <source>
        <strain evidence="2">KCTC 23707</strain>
    </source>
</reference>
<dbReference type="InterPro" id="IPR016024">
    <property type="entry name" value="ARM-type_fold"/>
</dbReference>
<gene>
    <name evidence="1" type="ORF">ACFSCV_10490</name>
</gene>
<proteinExistence type="predicted"/>
<evidence type="ECO:0000313" key="1">
    <source>
        <dbReference type="EMBL" id="MFD1703432.1"/>
    </source>
</evidence>
<dbReference type="Proteomes" id="UP001597308">
    <property type="component" value="Unassembled WGS sequence"/>
</dbReference>
<protein>
    <submittedName>
        <fullName evidence="1">Uncharacterized protein</fullName>
    </submittedName>
</protein>
<name>A0ABW4K6M7_9HYPH</name>
<sequence length="715" mass="79613">MQSVEGYVARAHPRSEDLEELNFTVDGAAVCLQPDYSHIWAHEPHPEYGHDADELLSQFLTWLEAGEEAAVLAGVEHAVPRCRLAVLWSRLFMAAAARGGTLAERLRPYAARPEFLLASDTSKDAIDLLAAQYDQLPEPKRRALELDLLARPFDEYVHPETAKEGFLRRLFGTIGAERLATEEARGVLAAAPEAGTTNHRLFRISSAYVEAGDDYRWLEQDTRDDPAVRDAIADLDVVREKLRLEVGDNEPVEDLDAALGALGELRNRLNAEAIPDRGLLHRAEGSFAQGLHKLVKSDHIGLDTGPNTLSQLVGWIEDASRLGNPEVNEETEAKFEEFSSWGSPSARLEAAEAALDLCLKRPEVYPDLEALIDRMLTDPHPAVRMNTAVHLVRIWDIDRAGFWRRAAQVVQADANRSVLDTFISNTLGRLVWHGAAREVADLVLPMVARFPASDPRNKTIRHHLVERSLQLWFRFGFEDAATHVRAWFDNTADHAKEVRDGIQWLRPVFTAGLRPSDEPHFALQRPQAITLLGQAVTQAGQTLDHYKTLPNPSGAETALAQQVVQIIDTACQQLYFSSGAFRHGDNNPAPLSPENAAIFLHDTAPILRQIGQHGGPHTVYYLIQLLENMVEADPAGVFDLIAAAVLQGGQETGYQFEHLASDLMVKLVGRFLADHKEIFDDPQRRTALVDTLEVFVAAGWPSIRRLFYRLPELLH</sequence>
<dbReference type="EMBL" id="JBHUER010000007">
    <property type="protein sequence ID" value="MFD1703432.1"/>
    <property type="molecule type" value="Genomic_DNA"/>
</dbReference>
<comment type="caution">
    <text evidence="1">The sequence shown here is derived from an EMBL/GenBank/DDBJ whole genome shotgun (WGS) entry which is preliminary data.</text>
</comment>
<evidence type="ECO:0000313" key="2">
    <source>
        <dbReference type="Proteomes" id="UP001597308"/>
    </source>
</evidence>
<keyword evidence="2" id="KW-1185">Reference proteome</keyword>